<evidence type="ECO:0000313" key="2">
    <source>
        <dbReference type="EMBL" id="CBX90673.1"/>
    </source>
</evidence>
<dbReference type="InParanoid" id="E4ZHA3"/>
<dbReference type="AlphaFoldDB" id="E4ZHA3"/>
<reference evidence="3" key="1">
    <citation type="journal article" date="2011" name="Nat. Commun.">
        <title>Effector diversification within compartments of the Leptosphaeria maculans genome affected by Repeat-Induced Point mutations.</title>
        <authorList>
            <person name="Rouxel T."/>
            <person name="Grandaubert J."/>
            <person name="Hane J.K."/>
            <person name="Hoede C."/>
            <person name="van de Wouw A.P."/>
            <person name="Couloux A."/>
            <person name="Dominguez V."/>
            <person name="Anthouard V."/>
            <person name="Bally P."/>
            <person name="Bourras S."/>
            <person name="Cozijnsen A.J."/>
            <person name="Ciuffetti L.M."/>
            <person name="Degrave A."/>
            <person name="Dilmaghani A."/>
            <person name="Duret L."/>
            <person name="Fudal I."/>
            <person name="Goodwin S.B."/>
            <person name="Gout L."/>
            <person name="Glaser N."/>
            <person name="Linglin J."/>
            <person name="Kema G.H.J."/>
            <person name="Lapalu N."/>
            <person name="Lawrence C.B."/>
            <person name="May K."/>
            <person name="Meyer M."/>
            <person name="Ollivier B."/>
            <person name="Poulain J."/>
            <person name="Schoch C.L."/>
            <person name="Simon A."/>
            <person name="Spatafora J.W."/>
            <person name="Stachowiak A."/>
            <person name="Turgeon B.G."/>
            <person name="Tyler B.M."/>
            <person name="Vincent D."/>
            <person name="Weissenbach J."/>
            <person name="Amselem J."/>
            <person name="Quesneville H."/>
            <person name="Oliver R.P."/>
            <person name="Wincker P."/>
            <person name="Balesdent M.-H."/>
            <person name="Howlett B.J."/>
        </authorList>
    </citation>
    <scope>NUCLEOTIDE SEQUENCE [LARGE SCALE GENOMIC DNA]</scope>
    <source>
        <strain evidence="3">JN3 / isolate v23.1.3 / race Av1-4-5-6-7-8</strain>
    </source>
</reference>
<accession>E4ZHA3</accession>
<dbReference type="GeneID" id="13284233"/>
<protein>
    <submittedName>
        <fullName evidence="2">Predicted protein</fullName>
    </submittedName>
</protein>
<dbReference type="Proteomes" id="UP000002668">
    <property type="component" value="Genome"/>
</dbReference>
<dbReference type="VEuPathDB" id="FungiDB:LEMA_uP057070.1"/>
<gene>
    <name evidence="2" type="ORF">LEMA_uP057070.1</name>
</gene>
<keyword evidence="3" id="KW-1185">Reference proteome</keyword>
<evidence type="ECO:0000256" key="1">
    <source>
        <dbReference type="SAM" id="MobiDB-lite"/>
    </source>
</evidence>
<feature type="compositionally biased region" description="Basic and acidic residues" evidence="1">
    <location>
        <begin position="1"/>
        <end position="11"/>
    </location>
</feature>
<name>E4ZHA3_LEPMJ</name>
<organism evidence="3">
    <name type="scientific">Leptosphaeria maculans (strain JN3 / isolate v23.1.3 / race Av1-4-5-6-7-8)</name>
    <name type="common">Blackleg fungus</name>
    <name type="synonym">Phoma lingam</name>
    <dbReference type="NCBI Taxonomy" id="985895"/>
    <lineage>
        <taxon>Eukaryota</taxon>
        <taxon>Fungi</taxon>
        <taxon>Dikarya</taxon>
        <taxon>Ascomycota</taxon>
        <taxon>Pezizomycotina</taxon>
        <taxon>Dothideomycetes</taxon>
        <taxon>Pleosporomycetidae</taxon>
        <taxon>Pleosporales</taxon>
        <taxon>Pleosporineae</taxon>
        <taxon>Leptosphaeriaceae</taxon>
        <taxon>Plenodomus</taxon>
        <taxon>Plenodomus lingam/Leptosphaeria maculans species complex</taxon>
    </lineage>
</organism>
<proteinExistence type="predicted"/>
<feature type="region of interest" description="Disordered" evidence="1">
    <location>
        <begin position="1"/>
        <end position="38"/>
    </location>
</feature>
<sequence length="46" mass="5006">MRAQPRYDRQHATNLLDRPARPAEGDPDQSTDLIPSGDFAVVAADA</sequence>
<dbReference type="HOGENOM" id="CLU_3191461_0_0_1"/>
<dbReference type="EMBL" id="FP929065">
    <property type="protein sequence ID" value="CBX90673.1"/>
    <property type="molecule type" value="Genomic_DNA"/>
</dbReference>
<evidence type="ECO:0000313" key="3">
    <source>
        <dbReference type="Proteomes" id="UP000002668"/>
    </source>
</evidence>